<protein>
    <recommendedName>
        <fullName evidence="3 8">Pyrroline-5-carboxylate reductase</fullName>
        <ecNumber evidence="3 8">1.5.1.2</ecNumber>
    </recommendedName>
</protein>
<evidence type="ECO:0000256" key="8">
    <source>
        <dbReference type="RuleBase" id="RU003903"/>
    </source>
</evidence>
<dbReference type="PROSITE" id="PS00521">
    <property type="entry name" value="P5CR"/>
    <property type="match status" value="1"/>
</dbReference>
<evidence type="ECO:0000313" key="12">
    <source>
        <dbReference type="Proteomes" id="UP001231518"/>
    </source>
</evidence>
<dbReference type="InterPro" id="IPR029036">
    <property type="entry name" value="P5CR_dimer"/>
</dbReference>
<feature type="binding site" evidence="7">
    <location>
        <position position="85"/>
    </location>
    <ligand>
        <name>NADPH</name>
        <dbReference type="ChEBI" id="CHEBI:57783"/>
    </ligand>
</feature>
<keyword evidence="5 7" id="KW-0521">NADP</keyword>
<feature type="domain" description="Pyrroline-5-carboxylate reductase catalytic N-terminal" evidence="9">
    <location>
        <begin position="34"/>
        <end position="130"/>
    </location>
</feature>
<dbReference type="SUPFAM" id="SSF48179">
    <property type="entry name" value="6-phosphogluconate dehydrogenase C-terminal domain-like"/>
    <property type="match status" value="1"/>
</dbReference>
<dbReference type="InterPro" id="IPR053790">
    <property type="entry name" value="P5CR-like_CS"/>
</dbReference>
<evidence type="ECO:0000256" key="1">
    <source>
        <dbReference type="ARBA" id="ARBA00005205"/>
    </source>
</evidence>
<evidence type="ECO:0000256" key="3">
    <source>
        <dbReference type="ARBA" id="ARBA00012855"/>
    </source>
</evidence>
<dbReference type="GO" id="GO:0004735">
    <property type="term" value="F:pyrroline-5-carboxylate reductase activity"/>
    <property type="evidence" value="ECO:0007669"/>
    <property type="project" value="UniProtKB-EC"/>
</dbReference>
<name>A0AAD7YLD5_MYTSE</name>
<dbReference type="InterPro" id="IPR028939">
    <property type="entry name" value="P5C_Rdtase_cat_N"/>
</dbReference>
<dbReference type="FunFam" id="1.10.3730.10:FF:000001">
    <property type="entry name" value="Pyrroline-5-carboxylate reductase"/>
    <property type="match status" value="1"/>
</dbReference>
<comment type="catalytic activity">
    <reaction evidence="8">
        <text>L-proline + NADP(+) = (S)-1-pyrroline-5-carboxylate + NADPH + 2 H(+)</text>
        <dbReference type="Rhea" id="RHEA:14109"/>
        <dbReference type="ChEBI" id="CHEBI:15378"/>
        <dbReference type="ChEBI" id="CHEBI:17388"/>
        <dbReference type="ChEBI" id="CHEBI:57783"/>
        <dbReference type="ChEBI" id="CHEBI:58349"/>
        <dbReference type="ChEBI" id="CHEBI:60039"/>
        <dbReference type="EC" id="1.5.1.2"/>
    </reaction>
</comment>
<dbReference type="Gene3D" id="1.10.3730.10">
    <property type="entry name" value="ProC C-terminal domain-like"/>
    <property type="match status" value="1"/>
</dbReference>
<evidence type="ECO:0000256" key="7">
    <source>
        <dbReference type="PIRSR" id="PIRSR000193-1"/>
    </source>
</evidence>
<dbReference type="PIRSF" id="PIRSF000193">
    <property type="entry name" value="Pyrrol-5-carb_rd"/>
    <property type="match status" value="1"/>
</dbReference>
<evidence type="ECO:0000259" key="10">
    <source>
        <dbReference type="Pfam" id="PF14748"/>
    </source>
</evidence>
<evidence type="ECO:0000259" key="9">
    <source>
        <dbReference type="Pfam" id="PF03807"/>
    </source>
</evidence>
<evidence type="ECO:0000313" key="11">
    <source>
        <dbReference type="EMBL" id="KAJ8719038.1"/>
    </source>
</evidence>
<feature type="binding site" evidence="7">
    <location>
        <begin position="37"/>
        <end position="42"/>
    </location>
    <ligand>
        <name>NADP(+)</name>
        <dbReference type="ChEBI" id="CHEBI:58349"/>
    </ligand>
</feature>
<dbReference type="HAMAP" id="MF_01925">
    <property type="entry name" value="P5C_reductase"/>
    <property type="match status" value="1"/>
</dbReference>
<dbReference type="Pfam" id="PF14748">
    <property type="entry name" value="P5CR_dimer"/>
    <property type="match status" value="1"/>
</dbReference>
<dbReference type="EC" id="1.5.1.2" evidence="3 8"/>
<keyword evidence="4 8" id="KW-0641">Proline biosynthesis</keyword>
<evidence type="ECO:0000256" key="6">
    <source>
        <dbReference type="ARBA" id="ARBA00023002"/>
    </source>
</evidence>
<dbReference type="EMBL" id="JARGEI010000015">
    <property type="protein sequence ID" value="KAJ8719038.1"/>
    <property type="molecule type" value="Genomic_DNA"/>
</dbReference>
<evidence type="ECO:0000256" key="2">
    <source>
        <dbReference type="ARBA" id="ARBA00005525"/>
    </source>
</evidence>
<comment type="pathway">
    <text evidence="1 8">Amino-acid biosynthesis; L-proline biosynthesis; L-proline from L-glutamate 5-semialdehyde: step 1/1.</text>
</comment>
<evidence type="ECO:0000256" key="4">
    <source>
        <dbReference type="ARBA" id="ARBA00022650"/>
    </source>
</evidence>
<proteinExistence type="inferred from homology"/>
<dbReference type="InterPro" id="IPR000304">
    <property type="entry name" value="Pyrroline-COOH_reductase"/>
</dbReference>
<keyword evidence="6 8" id="KW-0560">Oxidoreductase</keyword>
<sequence>MALIQIKNTTTTSKYNYEPADQGSDYLNTMELNLGFIGGGNMSTAIVKGIIKSGVHPASKIWVAGPHIENLKHWSDMGTNVTSENGVVFDNCDMIFLGVKVNKLQSAIQDIKLTAKSTAKEVLFVSMLAGVQIKDLHETINSHLPGVKASVIRIMPNTPMTVGAGICLYTPDHTVMQSKCLILEKLVSGSALCEKVPEEYMDSLGALTACGPAYMYVVIEALADGAVKQGVPRAMAMRHAAQMVVGSGHMVLQSGKHPGLLKDEVCSPGGSTICGITALENGKLRATLINALELSTIRNKELGKK</sequence>
<reference evidence="11" key="1">
    <citation type="submission" date="2023-03" db="EMBL/GenBank/DDBJ databases">
        <title>Chromosome-level genomes of two armyworms, Mythimna separata and Mythimna loreyi, provide insights into the biosynthesis and reception of sex pheromones.</title>
        <authorList>
            <person name="Zhao H."/>
        </authorList>
    </citation>
    <scope>NUCLEOTIDE SEQUENCE</scope>
    <source>
        <strain evidence="11">BeijingLab</strain>
        <tissue evidence="11">Pupa</tissue>
    </source>
</reference>
<evidence type="ECO:0000256" key="5">
    <source>
        <dbReference type="ARBA" id="ARBA00022857"/>
    </source>
</evidence>
<keyword evidence="12" id="KW-1185">Reference proteome</keyword>
<accession>A0AAD7YLD5</accession>
<organism evidence="11 12">
    <name type="scientific">Mythimna separata</name>
    <name type="common">Oriental armyworm</name>
    <name type="synonym">Pseudaletia separata</name>
    <dbReference type="NCBI Taxonomy" id="271217"/>
    <lineage>
        <taxon>Eukaryota</taxon>
        <taxon>Metazoa</taxon>
        <taxon>Ecdysozoa</taxon>
        <taxon>Arthropoda</taxon>
        <taxon>Hexapoda</taxon>
        <taxon>Insecta</taxon>
        <taxon>Pterygota</taxon>
        <taxon>Neoptera</taxon>
        <taxon>Endopterygota</taxon>
        <taxon>Lepidoptera</taxon>
        <taxon>Glossata</taxon>
        <taxon>Ditrysia</taxon>
        <taxon>Noctuoidea</taxon>
        <taxon>Noctuidae</taxon>
        <taxon>Noctuinae</taxon>
        <taxon>Hadenini</taxon>
        <taxon>Mythimna</taxon>
    </lineage>
</organism>
<gene>
    <name evidence="11" type="ORF">PYW07_016594</name>
</gene>
<comment type="caution">
    <text evidence="11">The sequence shown here is derived from an EMBL/GenBank/DDBJ whole genome shotgun (WGS) entry which is preliminary data.</text>
</comment>
<dbReference type="NCBIfam" id="TIGR00112">
    <property type="entry name" value="proC"/>
    <property type="match status" value="1"/>
</dbReference>
<feature type="domain" description="Pyrroline-5-carboxylate reductase dimerisation" evidence="10">
    <location>
        <begin position="198"/>
        <end position="302"/>
    </location>
</feature>
<dbReference type="Gene3D" id="3.40.50.720">
    <property type="entry name" value="NAD(P)-binding Rossmann-like Domain"/>
    <property type="match status" value="1"/>
</dbReference>
<dbReference type="InterPro" id="IPR036291">
    <property type="entry name" value="NAD(P)-bd_dom_sf"/>
</dbReference>
<dbReference type="PANTHER" id="PTHR11645:SF69">
    <property type="entry name" value="PYRROLINE-5-CARBOXYLATE REDUCTASE"/>
    <property type="match status" value="1"/>
</dbReference>
<dbReference type="InterPro" id="IPR008927">
    <property type="entry name" value="6-PGluconate_DH-like_C_sf"/>
</dbReference>
<dbReference type="SUPFAM" id="SSF51735">
    <property type="entry name" value="NAD(P)-binding Rossmann-fold domains"/>
    <property type="match status" value="1"/>
</dbReference>
<keyword evidence="8" id="KW-0028">Amino-acid biosynthesis</keyword>
<dbReference type="Proteomes" id="UP001231518">
    <property type="component" value="Chromosome 8"/>
</dbReference>
<dbReference type="PANTHER" id="PTHR11645">
    <property type="entry name" value="PYRROLINE-5-CARBOXYLATE REDUCTASE"/>
    <property type="match status" value="1"/>
</dbReference>
<dbReference type="AlphaFoldDB" id="A0AAD7YLD5"/>
<dbReference type="GO" id="GO:0055129">
    <property type="term" value="P:L-proline biosynthetic process"/>
    <property type="evidence" value="ECO:0007669"/>
    <property type="project" value="TreeGrafter"/>
</dbReference>
<dbReference type="Pfam" id="PF03807">
    <property type="entry name" value="F420_oxidored"/>
    <property type="match status" value="1"/>
</dbReference>
<comment type="similarity">
    <text evidence="2 8">Belongs to the pyrroline-5-carboxylate reductase family.</text>
</comment>